<reference evidence="2" key="1">
    <citation type="submission" date="2022-10" db="EMBL/GenBank/DDBJ databases">
        <title>Genome sequences of endogenous nimaviruses in decapod crustaceans.</title>
        <authorList>
            <person name="Kawato S."/>
            <person name="Nozaki R."/>
            <person name="Kondo H."/>
            <person name="Hirono I."/>
        </authorList>
    </citation>
    <scope>NUCLEOTIDE SEQUENCE</scope>
    <source>
        <strain evidence="2">Mikawa-1</strain>
    </source>
</reference>
<feature type="region of interest" description="Disordered" evidence="1">
    <location>
        <begin position="1017"/>
        <end position="1036"/>
    </location>
</feature>
<evidence type="ECO:0008006" key="3">
    <source>
        <dbReference type="Google" id="ProtNLM"/>
    </source>
</evidence>
<evidence type="ECO:0000313" key="2">
    <source>
        <dbReference type="EMBL" id="BDT62576.1"/>
    </source>
</evidence>
<evidence type="ECO:0000256" key="1">
    <source>
        <dbReference type="SAM" id="MobiDB-lite"/>
    </source>
</evidence>
<protein>
    <recommendedName>
        <fullName evidence="3">VWFA domain-containing protein</fullName>
    </recommendedName>
</protein>
<sequence length="1059" mass="122610">MNFSKLKENTQVYALEEKNGKRHTLIYIQECLCTNYTENVEKTINENDDDDDDDDDDNNVYNIIMADTSESMNCDWKCICIGWNEYIADSLKGRKKFFTFSESVTENSFIDGKIKQRDFKGGLTNLTAALRKINTEICNCKEKNINVFLITDGHQNVSVDGNPEEEIEKMTTQRGKTVNVYLLGVGNEFPVNYSLSIRSRLHNGNSNVPSLFWAQKRYYFSYVLDERNIENSNIIRECKNIGDYIKKSKANFKLKCSGFTLPWSPENCTNILHPEEWIFIPRPPEDLSNILIEKGRKTIKIPTCSPKSLSITCLVNNVYRQWISNIIQNYRRNSNNTTNTSDLMSNLIKFMDDIFDCQISKMKQGKNIRSRMFIKKLKMIEEEYTKLKKDCQLIINPRVNEQEIELASRLLRSTVTQTKYDPKILKIKGHTDCDYVKDVECFKKLYEKNKDKILALPSLEAYACAINMNSTLQDLQDPDLIILLDENNKFEFLKTFSMTGIPILAPIRNSAQINPWTMVVKNILVSPYAILSQQVLEQSAEIDETNISDTNKDFIIQPQDEKTRFNIIVPIFPAHVTKTLIPIVLSNLYAMLTTFCVLKNPHIIDHNAHLAALGCTWIKTIKDCQQHGEKRPEFICARLQDIEATASIYRNRVKINKYMNILAGDKVREAIMTESIQETGVKCESLVKPMFLSHLLRNEMSHDKFENIFILLLREFIGRCLSSFGNDGKIATPFTHFFAPQLDKKGNLIEEVLQKLLVKFKLGYKNKELVEIFYSLDDLNHNIQNFLHETFSVKNLGKILATDVTNISLDMKKIHNLGNIGSCGNVNWSTLIVWAHEMGIPKDNITDAVNLNQVQRYVCHALLNRNSKDRLSKKLPSLEATLEEIKTRIIQENYYEIKHDVMTKLKDKINEEWKQKYMDIHLPVVKPMTKEEIINAASTRGVNVDSTNFETLYRYDEQLGILRNACQIEKCPFYLKPAHNFNQHLSVERERENYPHCLHKVTYDYSHESTETIIKELTSGNHTGTRKRRHPPPPNPDKIIEYYNGIRLLQHAYKRNKSN</sequence>
<dbReference type="SUPFAM" id="SSF53300">
    <property type="entry name" value="vWA-like"/>
    <property type="match status" value="1"/>
</dbReference>
<name>A0A9C7F6X8_9VIRU</name>
<organism evidence="2">
    <name type="scientific">Metapenaeus ensis majanivirus</name>
    <dbReference type="NCBI Taxonomy" id="2984279"/>
    <lineage>
        <taxon>Viruses</taxon>
        <taxon>Viruses incertae sedis</taxon>
        <taxon>Naldaviricetes</taxon>
        <taxon>Nimaviridae</taxon>
    </lineage>
</organism>
<accession>A0A9C7F6X8</accession>
<dbReference type="InterPro" id="IPR036465">
    <property type="entry name" value="vWFA_dom_sf"/>
</dbReference>
<proteinExistence type="predicted"/>
<dbReference type="EMBL" id="LC738876">
    <property type="protein sequence ID" value="BDT62576.1"/>
    <property type="molecule type" value="Genomic_DNA"/>
</dbReference>
<dbReference type="Gene3D" id="3.40.50.410">
    <property type="entry name" value="von Willebrand factor, type A domain"/>
    <property type="match status" value="1"/>
</dbReference>